<gene>
    <name evidence="2" type="ORF">BC748_1152</name>
</gene>
<dbReference type="Proteomes" id="UP000295260">
    <property type="component" value="Unassembled WGS sequence"/>
</dbReference>
<reference evidence="2 3" key="1">
    <citation type="submission" date="2019-03" db="EMBL/GenBank/DDBJ databases">
        <title>Genomic Encyclopedia of Archaeal and Bacterial Type Strains, Phase II (KMG-II): from individual species to whole genera.</title>
        <authorList>
            <person name="Goeker M."/>
        </authorList>
    </citation>
    <scope>NUCLEOTIDE SEQUENCE [LARGE SCALE GENOMIC DNA]</scope>
    <source>
        <strain evidence="2 3">DSM 25687</strain>
    </source>
</reference>
<accession>A0A4R6QE43</accession>
<proteinExistence type="predicted"/>
<sequence>MNNTVKLIVVVLLFACTSCVQKTYKKTVVFTLDVSEIKNVKKVGIRGNDKPLSWDYDTEMKEIKKDTLYQVTITGETGFKFTEVKFVVNDTFELQNEDNRRVIFSKKDTTFFKAKFNKR</sequence>
<keyword evidence="3" id="KW-1185">Reference proteome</keyword>
<dbReference type="RefSeq" id="WP_133532462.1">
    <property type="nucleotide sequence ID" value="NZ_SNXR01000012.1"/>
</dbReference>
<feature type="chain" id="PRO_5020649005" description="Oxidoreductase" evidence="1">
    <location>
        <begin position="23"/>
        <end position="119"/>
    </location>
</feature>
<evidence type="ECO:0000313" key="3">
    <source>
        <dbReference type="Proteomes" id="UP000295260"/>
    </source>
</evidence>
<keyword evidence="1" id="KW-0732">Signal</keyword>
<feature type="signal peptide" evidence="1">
    <location>
        <begin position="1"/>
        <end position="22"/>
    </location>
</feature>
<dbReference type="OrthoDB" id="883826at2"/>
<evidence type="ECO:0008006" key="4">
    <source>
        <dbReference type="Google" id="ProtNLM"/>
    </source>
</evidence>
<evidence type="ECO:0000256" key="1">
    <source>
        <dbReference type="SAM" id="SignalP"/>
    </source>
</evidence>
<organism evidence="2 3">
    <name type="scientific">Flavobacterium dankookense</name>
    <dbReference type="NCBI Taxonomy" id="706186"/>
    <lineage>
        <taxon>Bacteria</taxon>
        <taxon>Pseudomonadati</taxon>
        <taxon>Bacteroidota</taxon>
        <taxon>Flavobacteriia</taxon>
        <taxon>Flavobacteriales</taxon>
        <taxon>Flavobacteriaceae</taxon>
        <taxon>Flavobacterium</taxon>
    </lineage>
</organism>
<dbReference type="AlphaFoldDB" id="A0A4R6QE43"/>
<evidence type="ECO:0000313" key="2">
    <source>
        <dbReference type="EMBL" id="TDP60173.1"/>
    </source>
</evidence>
<protein>
    <recommendedName>
        <fullName evidence="4">Oxidoreductase</fullName>
    </recommendedName>
</protein>
<comment type="caution">
    <text evidence="2">The sequence shown here is derived from an EMBL/GenBank/DDBJ whole genome shotgun (WGS) entry which is preliminary data.</text>
</comment>
<dbReference type="EMBL" id="SNXR01000012">
    <property type="protein sequence ID" value="TDP60173.1"/>
    <property type="molecule type" value="Genomic_DNA"/>
</dbReference>
<name>A0A4R6QE43_9FLAO</name>